<dbReference type="Pfam" id="PF08223">
    <property type="entry name" value="PaaX_C"/>
    <property type="match status" value="1"/>
</dbReference>
<dbReference type="Gene3D" id="1.10.10.10">
    <property type="entry name" value="Winged helix-like DNA-binding domain superfamily/Winged helix DNA-binding domain"/>
    <property type="match status" value="1"/>
</dbReference>
<dbReference type="Gene3D" id="3.30.70.2650">
    <property type="match status" value="1"/>
</dbReference>
<evidence type="ECO:0000259" key="2">
    <source>
        <dbReference type="Pfam" id="PF07848"/>
    </source>
</evidence>
<feature type="domain" description="Transcriptional repressor PaaX-like N-terminal" evidence="2">
    <location>
        <begin position="34"/>
        <end position="99"/>
    </location>
</feature>
<dbReference type="InterPro" id="IPR036388">
    <property type="entry name" value="WH-like_DNA-bd_sf"/>
</dbReference>
<gene>
    <name evidence="5" type="primary">paaX_1</name>
    <name evidence="5" type="ORF">DSM104329_00257</name>
</gene>
<feature type="region of interest" description="Disordered" evidence="1">
    <location>
        <begin position="291"/>
        <end position="310"/>
    </location>
</feature>
<reference evidence="5" key="1">
    <citation type="journal article" date="2022" name="Int. J. Syst. Evol. Microbiol.">
        <title>Pseudomonas aegrilactucae sp. nov. and Pseudomonas morbosilactucae sp. nov., pathogens causing bacterial rot of lettuce in Japan.</title>
        <authorList>
            <person name="Sawada H."/>
            <person name="Fujikawa T."/>
            <person name="Satou M."/>
        </authorList>
    </citation>
    <scope>NUCLEOTIDE SEQUENCE</scope>
    <source>
        <strain evidence="5">0166_1</strain>
    </source>
</reference>
<dbReference type="InterPro" id="IPR048846">
    <property type="entry name" value="PaaX-like_central"/>
</dbReference>
<name>A0A9E6XU93_9ACTN</name>
<dbReference type="AlphaFoldDB" id="A0A9E6XU93"/>
<keyword evidence="6" id="KW-1185">Reference proteome</keyword>
<dbReference type="InterPro" id="IPR011965">
    <property type="entry name" value="PaaX_trns_reg"/>
</dbReference>
<dbReference type="InterPro" id="IPR012906">
    <property type="entry name" value="PaaX-like_N"/>
</dbReference>
<feature type="compositionally biased region" description="Polar residues" evidence="1">
    <location>
        <begin position="294"/>
        <end position="310"/>
    </location>
</feature>
<feature type="domain" description="Transcriptional repressor PaaX-like central Cas2-like" evidence="4">
    <location>
        <begin position="123"/>
        <end position="190"/>
    </location>
</feature>
<dbReference type="EMBL" id="CP087164">
    <property type="protein sequence ID" value="UGS33892.1"/>
    <property type="molecule type" value="Genomic_DNA"/>
</dbReference>
<sequence length="310" mass="35006">MSTVHRAVAQINASMNKTGLGFATGSSWFVPQPQDLVITLLGAYVKSRRDTVWSGGLVQILDDFGFSTGAARVALTRMVRRQLLTRVKDGRLVHYALTPRSMALLSEGDRRIFSLRRRVRPVEEWTVVWQTIPDNQRLEKTRFTHRLRFLGFGSLQDGIWISPHDREDEVAALASSLGLYQDVAVLLSRPAKSFDFERFARRAWDLDALAARYLSFAEEFSVYLAPRARARLTDHESFLLRTRLVHTFRAFPSLDPELPDELMPELGHSVAAVEVFDALYPALAEPAQRHFDAVTTSRESNRGSSGSTMI</sequence>
<protein>
    <submittedName>
        <fullName evidence="5">Transcriptional repressor PaaX</fullName>
    </submittedName>
</protein>
<evidence type="ECO:0000256" key="1">
    <source>
        <dbReference type="SAM" id="MobiDB-lite"/>
    </source>
</evidence>
<proteinExistence type="predicted"/>
<evidence type="ECO:0000259" key="4">
    <source>
        <dbReference type="Pfam" id="PF20803"/>
    </source>
</evidence>
<dbReference type="PANTHER" id="PTHR30319">
    <property type="entry name" value="PHENYLACETIC ACID REGULATOR-RELATED TRANSCRIPTIONAL REPRESSOR"/>
    <property type="match status" value="1"/>
</dbReference>
<feature type="domain" description="Transcriptional repressor PaaX-like C-terminal" evidence="3">
    <location>
        <begin position="204"/>
        <end position="292"/>
    </location>
</feature>
<dbReference type="PANTHER" id="PTHR30319:SF1">
    <property type="entry name" value="TRANSCRIPTIONAL REPRESSOR PAAX"/>
    <property type="match status" value="1"/>
</dbReference>
<evidence type="ECO:0000313" key="6">
    <source>
        <dbReference type="Proteomes" id="UP001162834"/>
    </source>
</evidence>
<dbReference type="SUPFAM" id="SSF46785">
    <property type="entry name" value="Winged helix' DNA-binding domain"/>
    <property type="match status" value="1"/>
</dbReference>
<dbReference type="InterPro" id="IPR036390">
    <property type="entry name" value="WH_DNA-bd_sf"/>
</dbReference>
<evidence type="ECO:0000259" key="3">
    <source>
        <dbReference type="Pfam" id="PF08223"/>
    </source>
</evidence>
<dbReference type="InterPro" id="IPR013225">
    <property type="entry name" value="PaaX_C"/>
</dbReference>
<accession>A0A9E6XU93</accession>
<dbReference type="GO" id="GO:0006351">
    <property type="term" value="P:DNA-templated transcription"/>
    <property type="evidence" value="ECO:0007669"/>
    <property type="project" value="InterPro"/>
</dbReference>
<dbReference type="PIRSF" id="PIRSF020623">
    <property type="entry name" value="PaaX"/>
    <property type="match status" value="1"/>
</dbReference>
<evidence type="ECO:0000313" key="5">
    <source>
        <dbReference type="EMBL" id="UGS33892.1"/>
    </source>
</evidence>
<dbReference type="Pfam" id="PF07848">
    <property type="entry name" value="PaaX"/>
    <property type="match status" value="1"/>
</dbReference>
<dbReference type="Proteomes" id="UP001162834">
    <property type="component" value="Chromosome"/>
</dbReference>
<dbReference type="Pfam" id="PF20803">
    <property type="entry name" value="PaaX_M"/>
    <property type="match status" value="1"/>
</dbReference>
<organism evidence="5 6">
    <name type="scientific">Capillimicrobium parvum</name>
    <dbReference type="NCBI Taxonomy" id="2884022"/>
    <lineage>
        <taxon>Bacteria</taxon>
        <taxon>Bacillati</taxon>
        <taxon>Actinomycetota</taxon>
        <taxon>Thermoleophilia</taxon>
        <taxon>Solirubrobacterales</taxon>
        <taxon>Capillimicrobiaceae</taxon>
        <taxon>Capillimicrobium</taxon>
    </lineage>
</organism>
<dbReference type="KEGG" id="sbae:DSM104329_00257"/>